<feature type="compositionally biased region" description="Low complexity" evidence="8">
    <location>
        <begin position="641"/>
        <end position="660"/>
    </location>
</feature>
<dbReference type="GO" id="GO:0006303">
    <property type="term" value="P:double-strand break repair via nonhomologous end joining"/>
    <property type="evidence" value="ECO:0007669"/>
    <property type="project" value="UniProtKB-ARBA"/>
</dbReference>
<feature type="compositionally biased region" description="Basic and acidic residues" evidence="8">
    <location>
        <begin position="631"/>
        <end position="640"/>
    </location>
</feature>
<evidence type="ECO:0000313" key="11">
    <source>
        <dbReference type="EMBL" id="EHY56879.1"/>
    </source>
</evidence>
<comment type="similarity">
    <text evidence="6">Belongs to the XRCC4-XLF family. XLF subfamily.</text>
</comment>
<gene>
    <name evidence="11" type="ORF">HMPREF1120_04943</name>
</gene>
<dbReference type="OMA" id="IKGVAPF"/>
<feature type="compositionally biased region" description="Polar residues" evidence="8">
    <location>
        <begin position="361"/>
        <end position="370"/>
    </location>
</feature>
<dbReference type="GO" id="GO:0032807">
    <property type="term" value="C:DNA ligase IV complex"/>
    <property type="evidence" value="ECO:0007669"/>
    <property type="project" value="TreeGrafter"/>
</dbReference>
<feature type="compositionally biased region" description="Polar residues" evidence="8">
    <location>
        <begin position="574"/>
        <end position="589"/>
    </location>
</feature>
<evidence type="ECO:0000256" key="1">
    <source>
        <dbReference type="ARBA" id="ARBA00004123"/>
    </source>
</evidence>
<dbReference type="InParanoid" id="H6BZ16"/>
<dbReference type="CDD" id="cd22285">
    <property type="entry name" value="HD_XLF_N"/>
    <property type="match status" value="1"/>
</dbReference>
<dbReference type="PANTHER" id="PTHR32235">
    <property type="entry name" value="NON-HOMOLOGOUS END-JOINING FACTOR 1"/>
    <property type="match status" value="1"/>
</dbReference>
<dbReference type="OrthoDB" id="2155935at2759"/>
<comment type="subcellular location">
    <subcellularLocation>
        <location evidence="1">Nucleus</location>
    </subcellularLocation>
</comment>
<evidence type="ECO:0000256" key="5">
    <source>
        <dbReference type="ARBA" id="ARBA00023242"/>
    </source>
</evidence>
<keyword evidence="2" id="KW-0227">DNA damage</keyword>
<feature type="compositionally biased region" description="Low complexity" evidence="8">
    <location>
        <begin position="504"/>
        <end position="543"/>
    </location>
</feature>
<dbReference type="STRING" id="858893.H6BZ16"/>
<feature type="compositionally biased region" description="Low complexity" evidence="8">
    <location>
        <begin position="390"/>
        <end position="404"/>
    </location>
</feature>
<dbReference type="InterPro" id="IPR052287">
    <property type="entry name" value="NHEJ_factor"/>
</dbReference>
<reference evidence="11" key="1">
    <citation type="submission" date="2011-07" db="EMBL/GenBank/DDBJ databases">
        <title>The Genome Sequence of Exophiala (Wangiella) dermatitidis NIH/UT8656.</title>
        <authorList>
            <consortium name="The Broad Institute Genome Sequencing Platform"/>
            <person name="Cuomo C."/>
            <person name="Wang Z."/>
            <person name="Hunicke-Smith S."/>
            <person name="Szanislo P.J."/>
            <person name="Earl A."/>
            <person name="Young S.K."/>
            <person name="Zeng Q."/>
            <person name="Gargeya S."/>
            <person name="Fitzgerald M."/>
            <person name="Haas B."/>
            <person name="Abouelleil A."/>
            <person name="Alvarado L."/>
            <person name="Arachchi H.M."/>
            <person name="Berlin A."/>
            <person name="Brown A."/>
            <person name="Chapman S.B."/>
            <person name="Chen Z."/>
            <person name="Dunbar C."/>
            <person name="Freedman E."/>
            <person name="Gearin G."/>
            <person name="Gellesch M."/>
            <person name="Goldberg J."/>
            <person name="Griggs A."/>
            <person name="Gujja S."/>
            <person name="Heiman D."/>
            <person name="Howarth C."/>
            <person name="Larson L."/>
            <person name="Lui A."/>
            <person name="MacDonald P.J.P."/>
            <person name="Montmayeur A."/>
            <person name="Murphy C."/>
            <person name="Neiman D."/>
            <person name="Pearson M."/>
            <person name="Priest M."/>
            <person name="Roberts A."/>
            <person name="Saif S."/>
            <person name="Shea T."/>
            <person name="Shenoy N."/>
            <person name="Sisk P."/>
            <person name="Stolte C."/>
            <person name="Sykes S."/>
            <person name="Wortman J."/>
            <person name="Nusbaum C."/>
            <person name="Birren B."/>
        </authorList>
    </citation>
    <scope>NUCLEOTIDE SEQUENCE</scope>
    <source>
        <strain evidence="11">NIH/UT8656</strain>
    </source>
</reference>
<keyword evidence="3" id="KW-0238">DNA-binding</keyword>
<feature type="compositionally biased region" description="Acidic residues" evidence="8">
    <location>
        <begin position="544"/>
        <end position="554"/>
    </location>
</feature>
<dbReference type="PANTHER" id="PTHR32235:SF1">
    <property type="entry name" value="NON-HOMOLOGOUS END-JOINING FACTOR 1"/>
    <property type="match status" value="1"/>
</dbReference>
<dbReference type="Pfam" id="PF21928">
    <property type="entry name" value="XLF_CC"/>
    <property type="match status" value="1"/>
</dbReference>
<feature type="region of interest" description="Disordered" evidence="8">
    <location>
        <begin position="260"/>
        <end position="743"/>
    </location>
</feature>
<evidence type="ECO:0000313" key="12">
    <source>
        <dbReference type="Proteomes" id="UP000007304"/>
    </source>
</evidence>
<keyword evidence="12" id="KW-1185">Reference proteome</keyword>
<proteinExistence type="inferred from homology"/>
<dbReference type="VEuPathDB" id="FungiDB:HMPREF1120_04943"/>
<evidence type="ECO:0000259" key="9">
    <source>
        <dbReference type="Pfam" id="PF09302"/>
    </source>
</evidence>
<feature type="compositionally biased region" description="Low complexity" evidence="8">
    <location>
        <begin position="603"/>
        <end position="613"/>
    </location>
</feature>
<dbReference type="Proteomes" id="UP000007304">
    <property type="component" value="Unassembled WGS sequence"/>
</dbReference>
<evidence type="ECO:0000256" key="7">
    <source>
        <dbReference type="ARBA" id="ARBA00044529"/>
    </source>
</evidence>
<feature type="compositionally biased region" description="Polar residues" evidence="8">
    <location>
        <begin position="672"/>
        <end position="694"/>
    </location>
</feature>
<evidence type="ECO:0000259" key="10">
    <source>
        <dbReference type="Pfam" id="PF21928"/>
    </source>
</evidence>
<evidence type="ECO:0000256" key="3">
    <source>
        <dbReference type="ARBA" id="ARBA00023125"/>
    </source>
</evidence>
<evidence type="ECO:0000256" key="4">
    <source>
        <dbReference type="ARBA" id="ARBA00023204"/>
    </source>
</evidence>
<dbReference type="HOGENOM" id="CLU_423910_0_0_1"/>
<accession>H6BZ16</accession>
<dbReference type="InterPro" id="IPR053829">
    <property type="entry name" value="XLF-like_CC"/>
</dbReference>
<dbReference type="GO" id="GO:0045027">
    <property type="term" value="F:DNA end binding"/>
    <property type="evidence" value="ECO:0007669"/>
    <property type="project" value="TreeGrafter"/>
</dbReference>
<dbReference type="InterPro" id="IPR015381">
    <property type="entry name" value="XLF-like_N"/>
</dbReference>
<sequence length="743" mass="80849">MPETGSEGWQELQLPSKRQCPKLFYSLSTENESITLLLTDLIGIWECILDRYDILAEASRQHTSIDPSASSDQFEVLLSKITKSLKDGNNVLLRADGRDGNNQVLRLRTSIQLPKPLRPLEWTFKLTPQPASELAERILRPSLHEVAVSQEKIASLLHIIKEKDHVISRLLDRIGSSAIDLSLIFPGITGVASRRAGGHISVAEAKKHVPGMAAFDEKSWTKQFANDDGYEGADRTGLSNLVRGCEKCFVHTKAEHEDWIGSLPPADRLDAQKNRQYSPPPATKSTSNKRGRDSGNDESTDSDDDFERQPTPPALRSKAPETKKSTRAANDDVSEDEEPPSKRTKASKIGGLGRRNATKAFGTSNARQRSPSPPPATEQTSSRPARRRATSTSSTGSATASPTASEDEDDNDNDSKSQPSKHQARKDESGTKRQLGGLRKNKPASPSPPATRNTTRGRHASTPDHESPEPSGEGADNRRATGTESGTDSDSDSAPVGSKRRTGTPKNPSVKPKPTSTSTSTPQARSTPKSKTTTKPDSASDTDSTADDDLDLDLDDPKPQPNQNKNPTHDKQTNPEPKSSQISPSSAAATTPRRRLGRIGRNQPSQSQPSQQPTPTPRRKRGETPNDDDDQRQSADRDRSATSSPSPSPAAPRSTSKSKPIPSQRDTTTTTARAASQWAKSLSSIADTESQSTKENLKSSQPPQPPPPKAEEQETDEQKANRRRMELKRVLAGANGTKKKRRF</sequence>
<evidence type="ECO:0000256" key="6">
    <source>
        <dbReference type="ARBA" id="ARBA00025747"/>
    </source>
</evidence>
<dbReference type="eggNOG" id="ENOG502SCQK">
    <property type="taxonomic scope" value="Eukaryota"/>
</dbReference>
<dbReference type="GeneID" id="20309582"/>
<organism evidence="11 12">
    <name type="scientific">Exophiala dermatitidis (strain ATCC 34100 / CBS 525.76 / NIH/UT8656)</name>
    <name type="common">Black yeast</name>
    <name type="synonym">Wangiella dermatitidis</name>
    <dbReference type="NCBI Taxonomy" id="858893"/>
    <lineage>
        <taxon>Eukaryota</taxon>
        <taxon>Fungi</taxon>
        <taxon>Dikarya</taxon>
        <taxon>Ascomycota</taxon>
        <taxon>Pezizomycotina</taxon>
        <taxon>Eurotiomycetes</taxon>
        <taxon>Chaetothyriomycetidae</taxon>
        <taxon>Chaetothyriales</taxon>
        <taxon>Herpotrichiellaceae</taxon>
        <taxon>Exophiala</taxon>
    </lineage>
</organism>
<dbReference type="InterPro" id="IPR038051">
    <property type="entry name" value="XRCC4-like_N_sf"/>
</dbReference>
<feature type="compositionally biased region" description="Basic and acidic residues" evidence="8">
    <location>
        <begin position="709"/>
        <end position="729"/>
    </location>
</feature>
<feature type="compositionally biased region" description="Acidic residues" evidence="8">
    <location>
        <begin position="296"/>
        <end position="306"/>
    </location>
</feature>
<dbReference type="Gene3D" id="2.170.210.10">
    <property type="entry name" value="DNA double-strand break repair and VJ recombination XRCC4, N-terminal"/>
    <property type="match status" value="1"/>
</dbReference>
<dbReference type="RefSeq" id="XP_009157340.1">
    <property type="nucleotide sequence ID" value="XM_009159092.1"/>
</dbReference>
<protein>
    <recommendedName>
        <fullName evidence="7">Non-homologous end-joining factor 1</fullName>
    </recommendedName>
</protein>
<keyword evidence="5" id="KW-0539">Nucleus</keyword>
<dbReference type="EMBL" id="JH226133">
    <property type="protein sequence ID" value="EHY56879.1"/>
    <property type="molecule type" value="Genomic_DNA"/>
</dbReference>
<dbReference type="AlphaFoldDB" id="H6BZ16"/>
<dbReference type="Pfam" id="PF09302">
    <property type="entry name" value="XLF"/>
    <property type="match status" value="1"/>
</dbReference>
<name>H6BZ16_EXODN</name>
<evidence type="ECO:0000256" key="2">
    <source>
        <dbReference type="ARBA" id="ARBA00022763"/>
    </source>
</evidence>
<feature type="domain" description="XLF-like coiled-coil region" evidence="10">
    <location>
        <begin position="130"/>
        <end position="182"/>
    </location>
</feature>
<evidence type="ECO:0000256" key="8">
    <source>
        <dbReference type="SAM" id="MobiDB-lite"/>
    </source>
</evidence>
<keyword evidence="4" id="KW-0234">DNA repair</keyword>
<feature type="domain" description="XLF-like N-terminal" evidence="9">
    <location>
        <begin position="9"/>
        <end position="127"/>
    </location>
</feature>